<gene>
    <name evidence="2" type="ORF">DPMN_025700</name>
</gene>
<organism evidence="2 3">
    <name type="scientific">Dreissena polymorpha</name>
    <name type="common">Zebra mussel</name>
    <name type="synonym">Mytilus polymorpha</name>
    <dbReference type="NCBI Taxonomy" id="45954"/>
    <lineage>
        <taxon>Eukaryota</taxon>
        <taxon>Metazoa</taxon>
        <taxon>Spiralia</taxon>
        <taxon>Lophotrochozoa</taxon>
        <taxon>Mollusca</taxon>
        <taxon>Bivalvia</taxon>
        <taxon>Autobranchia</taxon>
        <taxon>Heteroconchia</taxon>
        <taxon>Euheterodonta</taxon>
        <taxon>Imparidentia</taxon>
        <taxon>Neoheterodontei</taxon>
        <taxon>Myida</taxon>
        <taxon>Dreissenoidea</taxon>
        <taxon>Dreissenidae</taxon>
        <taxon>Dreissena</taxon>
    </lineage>
</organism>
<sequence length="102" mass="11553">MTRHPAPSGSFFYRTSRPNVYGLTGSTESSTAQPSNNDGCNTQQQIDVIRKIRIKDHEFLTFQNGRNINENLTQCQQAETPSIKERWVSDGRGQDEITAKCF</sequence>
<dbReference type="AlphaFoldDB" id="A0A9D4RDK1"/>
<name>A0A9D4RDK1_DREPO</name>
<dbReference type="EMBL" id="JAIWYP010000002">
    <property type="protein sequence ID" value="KAH3862727.1"/>
    <property type="molecule type" value="Genomic_DNA"/>
</dbReference>
<keyword evidence="3" id="KW-1185">Reference proteome</keyword>
<feature type="region of interest" description="Disordered" evidence="1">
    <location>
        <begin position="22"/>
        <end position="41"/>
    </location>
</feature>
<evidence type="ECO:0000313" key="3">
    <source>
        <dbReference type="Proteomes" id="UP000828390"/>
    </source>
</evidence>
<comment type="caution">
    <text evidence="2">The sequence shown here is derived from an EMBL/GenBank/DDBJ whole genome shotgun (WGS) entry which is preliminary data.</text>
</comment>
<proteinExistence type="predicted"/>
<feature type="compositionally biased region" description="Polar residues" evidence="1">
    <location>
        <begin position="24"/>
        <end position="41"/>
    </location>
</feature>
<accession>A0A9D4RDK1</accession>
<reference evidence="2" key="1">
    <citation type="journal article" date="2019" name="bioRxiv">
        <title>The Genome of the Zebra Mussel, Dreissena polymorpha: A Resource for Invasive Species Research.</title>
        <authorList>
            <person name="McCartney M.A."/>
            <person name="Auch B."/>
            <person name="Kono T."/>
            <person name="Mallez S."/>
            <person name="Zhang Y."/>
            <person name="Obille A."/>
            <person name="Becker A."/>
            <person name="Abrahante J.E."/>
            <person name="Garbe J."/>
            <person name="Badalamenti J.P."/>
            <person name="Herman A."/>
            <person name="Mangelson H."/>
            <person name="Liachko I."/>
            <person name="Sullivan S."/>
            <person name="Sone E.D."/>
            <person name="Koren S."/>
            <person name="Silverstein K.A.T."/>
            <person name="Beckman K.B."/>
            <person name="Gohl D.M."/>
        </authorList>
    </citation>
    <scope>NUCLEOTIDE SEQUENCE</scope>
    <source>
        <strain evidence="2">Duluth1</strain>
        <tissue evidence="2">Whole animal</tissue>
    </source>
</reference>
<evidence type="ECO:0000313" key="2">
    <source>
        <dbReference type="EMBL" id="KAH3862727.1"/>
    </source>
</evidence>
<protein>
    <submittedName>
        <fullName evidence="2">Uncharacterized protein</fullName>
    </submittedName>
</protein>
<reference evidence="2" key="2">
    <citation type="submission" date="2020-11" db="EMBL/GenBank/DDBJ databases">
        <authorList>
            <person name="McCartney M.A."/>
            <person name="Auch B."/>
            <person name="Kono T."/>
            <person name="Mallez S."/>
            <person name="Becker A."/>
            <person name="Gohl D.M."/>
            <person name="Silverstein K.A.T."/>
            <person name="Koren S."/>
            <person name="Bechman K.B."/>
            <person name="Herman A."/>
            <person name="Abrahante J.E."/>
            <person name="Garbe J."/>
        </authorList>
    </citation>
    <scope>NUCLEOTIDE SEQUENCE</scope>
    <source>
        <strain evidence="2">Duluth1</strain>
        <tissue evidence="2">Whole animal</tissue>
    </source>
</reference>
<dbReference type="Proteomes" id="UP000828390">
    <property type="component" value="Unassembled WGS sequence"/>
</dbReference>
<evidence type="ECO:0000256" key="1">
    <source>
        <dbReference type="SAM" id="MobiDB-lite"/>
    </source>
</evidence>